<organism evidence="2 3">
    <name type="scientific">Cyclotella cryptica</name>
    <dbReference type="NCBI Taxonomy" id="29204"/>
    <lineage>
        <taxon>Eukaryota</taxon>
        <taxon>Sar</taxon>
        <taxon>Stramenopiles</taxon>
        <taxon>Ochrophyta</taxon>
        <taxon>Bacillariophyta</taxon>
        <taxon>Coscinodiscophyceae</taxon>
        <taxon>Thalassiosirophycidae</taxon>
        <taxon>Stephanodiscales</taxon>
        <taxon>Stephanodiscaceae</taxon>
        <taxon>Cyclotella</taxon>
    </lineage>
</organism>
<dbReference type="PANTHER" id="PTHR33418:SF1">
    <property type="entry name" value="HELICASE-ASSOCIATED DOMAIN-CONTAINING PROTEIN"/>
    <property type="match status" value="1"/>
</dbReference>
<dbReference type="AlphaFoldDB" id="A0ABD3QVA5"/>
<comment type="caution">
    <text evidence="2">The sequence shown here is derived from an EMBL/GenBank/DDBJ whole genome shotgun (WGS) entry which is preliminary data.</text>
</comment>
<accession>A0ABD3QVA5</accession>
<proteinExistence type="predicted"/>
<dbReference type="Gene3D" id="6.10.140.530">
    <property type="match status" value="2"/>
</dbReference>
<evidence type="ECO:0000313" key="3">
    <source>
        <dbReference type="Proteomes" id="UP001516023"/>
    </source>
</evidence>
<dbReference type="InterPro" id="IPR005114">
    <property type="entry name" value="Helicase_assoc"/>
</dbReference>
<protein>
    <recommendedName>
        <fullName evidence="1">Helicase-associated domain-containing protein</fullName>
    </recommendedName>
</protein>
<dbReference type="PANTHER" id="PTHR33418">
    <property type="entry name" value="HELICASE-ASSOCIATED"/>
    <property type="match status" value="1"/>
</dbReference>
<evidence type="ECO:0000313" key="2">
    <source>
        <dbReference type="EMBL" id="KAL3804148.1"/>
    </source>
</evidence>
<keyword evidence="3" id="KW-1185">Reference proteome</keyword>
<reference evidence="2 3" key="1">
    <citation type="journal article" date="2020" name="G3 (Bethesda)">
        <title>Improved Reference Genome for Cyclotella cryptica CCMP332, a Model for Cell Wall Morphogenesis, Salinity Adaptation, and Lipid Production in Diatoms (Bacillariophyta).</title>
        <authorList>
            <person name="Roberts W.R."/>
            <person name="Downey K.M."/>
            <person name="Ruck E.C."/>
            <person name="Traller J.C."/>
            <person name="Alverson A.J."/>
        </authorList>
    </citation>
    <scope>NUCLEOTIDE SEQUENCE [LARGE SCALE GENOMIC DNA]</scope>
    <source>
        <strain evidence="2 3">CCMP332</strain>
    </source>
</reference>
<feature type="domain" description="Helicase-associated" evidence="1">
    <location>
        <begin position="162"/>
        <end position="226"/>
    </location>
</feature>
<dbReference type="Pfam" id="PF03457">
    <property type="entry name" value="HA"/>
    <property type="match status" value="2"/>
</dbReference>
<dbReference type="Proteomes" id="UP001516023">
    <property type="component" value="Unassembled WGS sequence"/>
</dbReference>
<evidence type="ECO:0000259" key="1">
    <source>
        <dbReference type="Pfam" id="PF03457"/>
    </source>
</evidence>
<gene>
    <name evidence="2" type="ORF">HJC23_013667</name>
</gene>
<name>A0ABD3QVA5_9STRA</name>
<dbReference type="EMBL" id="JABMIG020000009">
    <property type="protein sequence ID" value="KAL3804148.1"/>
    <property type="molecule type" value="Genomic_DNA"/>
</dbReference>
<feature type="domain" description="Helicase-associated" evidence="1">
    <location>
        <begin position="90"/>
        <end position="153"/>
    </location>
</feature>
<sequence>MTAAAADEDLSDTVAELTLTPTNIVATTTPDPLWLTQLFEYLSFKAENPNIIPQERDESDLRARQIGLWKKILVLESLPDFPWRKPHEERNQSRFEELKEYAKVNGHCRVPRREPGGLGKYVNKLRCEYKKYCAGSSVFLTDELVEELESIGFEWSVKKSTEEAWESKYAMLCDFKKANGHCNVPRRTDGDESLTSLGRWVVEQRKSNKENSLSEERATKLNKIGFKWSLRK</sequence>